<feature type="transmembrane region" description="Helical" evidence="2">
    <location>
        <begin position="171"/>
        <end position="194"/>
    </location>
</feature>
<reference evidence="4 5" key="1">
    <citation type="journal article" date="2019" name="Nat. Ecol. Evol.">
        <title>Megaphylogeny resolves global patterns of mushroom evolution.</title>
        <authorList>
            <person name="Varga T."/>
            <person name="Krizsan K."/>
            <person name="Foldi C."/>
            <person name="Dima B."/>
            <person name="Sanchez-Garcia M."/>
            <person name="Sanchez-Ramirez S."/>
            <person name="Szollosi G.J."/>
            <person name="Szarkandi J.G."/>
            <person name="Papp V."/>
            <person name="Albert L."/>
            <person name="Andreopoulos W."/>
            <person name="Angelini C."/>
            <person name="Antonin V."/>
            <person name="Barry K.W."/>
            <person name="Bougher N.L."/>
            <person name="Buchanan P."/>
            <person name="Buyck B."/>
            <person name="Bense V."/>
            <person name="Catcheside P."/>
            <person name="Chovatia M."/>
            <person name="Cooper J."/>
            <person name="Damon W."/>
            <person name="Desjardin D."/>
            <person name="Finy P."/>
            <person name="Geml J."/>
            <person name="Haridas S."/>
            <person name="Hughes K."/>
            <person name="Justo A."/>
            <person name="Karasinski D."/>
            <person name="Kautmanova I."/>
            <person name="Kiss B."/>
            <person name="Kocsube S."/>
            <person name="Kotiranta H."/>
            <person name="LaButti K.M."/>
            <person name="Lechner B.E."/>
            <person name="Liimatainen K."/>
            <person name="Lipzen A."/>
            <person name="Lukacs Z."/>
            <person name="Mihaltcheva S."/>
            <person name="Morgado L.N."/>
            <person name="Niskanen T."/>
            <person name="Noordeloos M.E."/>
            <person name="Ohm R.A."/>
            <person name="Ortiz-Santana B."/>
            <person name="Ovrebo C."/>
            <person name="Racz N."/>
            <person name="Riley R."/>
            <person name="Savchenko A."/>
            <person name="Shiryaev A."/>
            <person name="Soop K."/>
            <person name="Spirin V."/>
            <person name="Szebenyi C."/>
            <person name="Tomsovsky M."/>
            <person name="Tulloss R.E."/>
            <person name="Uehling J."/>
            <person name="Grigoriev I.V."/>
            <person name="Vagvolgyi C."/>
            <person name="Papp T."/>
            <person name="Martin F.M."/>
            <person name="Miettinen O."/>
            <person name="Hibbett D.S."/>
            <person name="Nagy L.G."/>
        </authorList>
    </citation>
    <scope>NUCLEOTIDE SEQUENCE [LARGE SCALE GENOMIC DNA]</scope>
    <source>
        <strain evidence="4 5">CBS 121175</strain>
    </source>
</reference>
<keyword evidence="2" id="KW-0812">Transmembrane</keyword>
<evidence type="ECO:0000256" key="2">
    <source>
        <dbReference type="SAM" id="Phobius"/>
    </source>
</evidence>
<feature type="transmembrane region" description="Helical" evidence="2">
    <location>
        <begin position="215"/>
        <end position="233"/>
    </location>
</feature>
<evidence type="ECO:0000313" key="5">
    <source>
        <dbReference type="Proteomes" id="UP000307440"/>
    </source>
</evidence>
<feature type="transmembrane region" description="Helical" evidence="2">
    <location>
        <begin position="52"/>
        <end position="78"/>
    </location>
</feature>
<feature type="transmembrane region" description="Helical" evidence="2">
    <location>
        <begin position="12"/>
        <end position="31"/>
    </location>
</feature>
<dbReference type="Pfam" id="PF20152">
    <property type="entry name" value="DUF6534"/>
    <property type="match status" value="1"/>
</dbReference>
<evidence type="ECO:0000259" key="3">
    <source>
        <dbReference type="Pfam" id="PF20152"/>
    </source>
</evidence>
<keyword evidence="2" id="KW-1133">Transmembrane helix</keyword>
<evidence type="ECO:0000256" key="1">
    <source>
        <dbReference type="SAM" id="MobiDB-lite"/>
    </source>
</evidence>
<organism evidence="4 5">
    <name type="scientific">Coprinopsis marcescibilis</name>
    <name type="common">Agaric fungus</name>
    <name type="synonym">Psathyrella marcescibilis</name>
    <dbReference type="NCBI Taxonomy" id="230819"/>
    <lineage>
        <taxon>Eukaryota</taxon>
        <taxon>Fungi</taxon>
        <taxon>Dikarya</taxon>
        <taxon>Basidiomycota</taxon>
        <taxon>Agaricomycotina</taxon>
        <taxon>Agaricomycetes</taxon>
        <taxon>Agaricomycetidae</taxon>
        <taxon>Agaricales</taxon>
        <taxon>Agaricineae</taxon>
        <taxon>Psathyrellaceae</taxon>
        <taxon>Coprinopsis</taxon>
    </lineage>
</organism>
<dbReference type="PANTHER" id="PTHR40465:SF1">
    <property type="entry name" value="DUF6534 DOMAIN-CONTAINING PROTEIN"/>
    <property type="match status" value="1"/>
</dbReference>
<keyword evidence="2" id="KW-0472">Membrane</keyword>
<dbReference type="STRING" id="230819.A0A5C3L3W8"/>
<dbReference type="EMBL" id="ML210230">
    <property type="protein sequence ID" value="TFK22878.1"/>
    <property type="molecule type" value="Genomic_DNA"/>
</dbReference>
<sequence>MTYVGVDPVLLTGPILFGTIVSFALFGMYLKQIEHYVMNQLCDSPKPRKDPIWLRVLICAVSVLELLSICMIIDTSWYILVLPSRRPGFEFTPPGFSAASPLLTALISFCVQSFFARRIWMLCPKARAVATLIELLSLVQLSAGAAITAMFTLNGYDFRASQAFKPTFGTYLGSNLACDCLITVTLVIVLLRHYRDQSTVSSTRRMLDMLSRNTMENGLMVTACVALELAFYLTRPGDLVYAAFQWVSGQIVANVILASINGRQKWSSQDVVILGADSSFRVPEISSEEESRSTPSNCGTMSVGAQGTRGRP</sequence>
<proteinExistence type="predicted"/>
<dbReference type="PANTHER" id="PTHR40465">
    <property type="entry name" value="CHROMOSOME 1, WHOLE GENOME SHOTGUN SEQUENCE"/>
    <property type="match status" value="1"/>
</dbReference>
<name>A0A5C3L3W8_COPMA</name>
<dbReference type="InterPro" id="IPR045339">
    <property type="entry name" value="DUF6534"/>
</dbReference>
<feature type="transmembrane region" description="Helical" evidence="2">
    <location>
        <begin position="98"/>
        <end position="116"/>
    </location>
</feature>
<keyword evidence="5" id="KW-1185">Reference proteome</keyword>
<feature type="compositionally biased region" description="Polar residues" evidence="1">
    <location>
        <begin position="293"/>
        <end position="305"/>
    </location>
</feature>
<accession>A0A5C3L3W8</accession>
<dbReference type="OrthoDB" id="3262409at2759"/>
<feature type="transmembrane region" description="Helical" evidence="2">
    <location>
        <begin position="128"/>
        <end position="151"/>
    </location>
</feature>
<protein>
    <recommendedName>
        <fullName evidence="3">DUF6534 domain-containing protein</fullName>
    </recommendedName>
</protein>
<feature type="domain" description="DUF6534" evidence="3">
    <location>
        <begin position="176"/>
        <end position="264"/>
    </location>
</feature>
<dbReference type="Proteomes" id="UP000307440">
    <property type="component" value="Unassembled WGS sequence"/>
</dbReference>
<feature type="transmembrane region" description="Helical" evidence="2">
    <location>
        <begin position="239"/>
        <end position="260"/>
    </location>
</feature>
<evidence type="ECO:0000313" key="4">
    <source>
        <dbReference type="EMBL" id="TFK22878.1"/>
    </source>
</evidence>
<gene>
    <name evidence="4" type="ORF">FA15DRAFT_757672</name>
</gene>
<dbReference type="AlphaFoldDB" id="A0A5C3L3W8"/>
<feature type="region of interest" description="Disordered" evidence="1">
    <location>
        <begin position="284"/>
        <end position="312"/>
    </location>
</feature>